<dbReference type="EMBL" id="DVIQ01000072">
    <property type="protein sequence ID" value="HIS32159.1"/>
    <property type="molecule type" value="Genomic_DNA"/>
</dbReference>
<feature type="domain" description="VOC" evidence="1">
    <location>
        <begin position="3"/>
        <end position="113"/>
    </location>
</feature>
<comment type="caution">
    <text evidence="2">The sequence shown here is derived from an EMBL/GenBank/DDBJ whole genome shotgun (WGS) entry which is preliminary data.</text>
</comment>
<dbReference type="PANTHER" id="PTHR35908:SF1">
    <property type="entry name" value="CONSERVED PROTEIN"/>
    <property type="match status" value="1"/>
</dbReference>
<proteinExistence type="predicted"/>
<name>A0A9D1EUN0_9FIRM</name>
<evidence type="ECO:0000313" key="3">
    <source>
        <dbReference type="Proteomes" id="UP000823935"/>
    </source>
</evidence>
<reference evidence="2" key="1">
    <citation type="submission" date="2020-10" db="EMBL/GenBank/DDBJ databases">
        <authorList>
            <person name="Gilroy R."/>
        </authorList>
    </citation>
    <scope>NUCLEOTIDE SEQUENCE</scope>
    <source>
        <strain evidence="2">CHK190-19873</strain>
    </source>
</reference>
<dbReference type="InterPro" id="IPR041581">
    <property type="entry name" value="Glyoxalase_6"/>
</dbReference>
<dbReference type="AlphaFoldDB" id="A0A9D1EUN0"/>
<reference evidence="2" key="2">
    <citation type="journal article" date="2021" name="PeerJ">
        <title>Extensive microbial diversity within the chicken gut microbiome revealed by metagenomics and culture.</title>
        <authorList>
            <person name="Gilroy R."/>
            <person name="Ravi A."/>
            <person name="Getino M."/>
            <person name="Pursley I."/>
            <person name="Horton D.L."/>
            <person name="Alikhan N.F."/>
            <person name="Baker D."/>
            <person name="Gharbi K."/>
            <person name="Hall N."/>
            <person name="Watson M."/>
            <person name="Adriaenssens E.M."/>
            <person name="Foster-Nyarko E."/>
            <person name="Jarju S."/>
            <person name="Secka A."/>
            <person name="Antonio M."/>
            <person name="Oren A."/>
            <person name="Chaudhuri R.R."/>
            <person name="La Ragione R."/>
            <person name="Hildebrand F."/>
            <person name="Pallen M.J."/>
        </authorList>
    </citation>
    <scope>NUCLEOTIDE SEQUENCE</scope>
    <source>
        <strain evidence="2">CHK190-19873</strain>
    </source>
</reference>
<dbReference type="Gene3D" id="3.10.180.10">
    <property type="entry name" value="2,3-Dihydroxybiphenyl 1,2-Dioxygenase, domain 1"/>
    <property type="match status" value="1"/>
</dbReference>
<dbReference type="Proteomes" id="UP000823935">
    <property type="component" value="Unassembled WGS sequence"/>
</dbReference>
<organism evidence="2 3">
    <name type="scientific">Candidatus Limivivens intestinipullorum</name>
    <dbReference type="NCBI Taxonomy" id="2840858"/>
    <lineage>
        <taxon>Bacteria</taxon>
        <taxon>Bacillati</taxon>
        <taxon>Bacillota</taxon>
        <taxon>Clostridia</taxon>
        <taxon>Lachnospirales</taxon>
        <taxon>Lachnospiraceae</taxon>
        <taxon>Lachnospiraceae incertae sedis</taxon>
        <taxon>Candidatus Limivivens</taxon>
    </lineage>
</organism>
<dbReference type="PANTHER" id="PTHR35908">
    <property type="entry name" value="HYPOTHETICAL FUSION PROTEIN"/>
    <property type="match status" value="1"/>
</dbReference>
<dbReference type="PROSITE" id="PS51819">
    <property type="entry name" value="VOC"/>
    <property type="match status" value="1"/>
</dbReference>
<evidence type="ECO:0000259" key="1">
    <source>
        <dbReference type="PROSITE" id="PS51819"/>
    </source>
</evidence>
<dbReference type="InterPro" id="IPR037523">
    <property type="entry name" value="VOC_core"/>
</dbReference>
<protein>
    <submittedName>
        <fullName evidence="2">VOC family protein</fullName>
    </submittedName>
</protein>
<dbReference type="SUPFAM" id="SSF54593">
    <property type="entry name" value="Glyoxalase/Bleomycin resistance protein/Dihydroxybiphenyl dioxygenase"/>
    <property type="match status" value="1"/>
</dbReference>
<accession>A0A9D1EUN0</accession>
<gene>
    <name evidence="2" type="ORF">IAB44_11545</name>
</gene>
<sequence>MIEIGAIVWGVQDVFRAADFWSAALHYKLKYEAAEDWAILIPIEGEGVQMSLKKVSSPRARRHHLDLFTDDMEAEVQRLIRLGAVRKAWRYEPGADYVVLEDPEGNPFCVVQR</sequence>
<dbReference type="InterPro" id="IPR029068">
    <property type="entry name" value="Glyas_Bleomycin-R_OHBP_Dase"/>
</dbReference>
<evidence type="ECO:0000313" key="2">
    <source>
        <dbReference type="EMBL" id="HIS32159.1"/>
    </source>
</evidence>
<dbReference type="Pfam" id="PF18029">
    <property type="entry name" value="Glyoxalase_6"/>
    <property type="match status" value="1"/>
</dbReference>